<evidence type="ECO:0000256" key="1">
    <source>
        <dbReference type="SAM" id="MobiDB-lite"/>
    </source>
</evidence>
<organism evidence="2 3">
    <name type="scientific">Mycena rosella</name>
    <name type="common">Pink bonnet</name>
    <name type="synonym">Agaricus rosellus</name>
    <dbReference type="NCBI Taxonomy" id="1033263"/>
    <lineage>
        <taxon>Eukaryota</taxon>
        <taxon>Fungi</taxon>
        <taxon>Dikarya</taxon>
        <taxon>Basidiomycota</taxon>
        <taxon>Agaricomycotina</taxon>
        <taxon>Agaricomycetes</taxon>
        <taxon>Agaricomycetidae</taxon>
        <taxon>Agaricales</taxon>
        <taxon>Marasmiineae</taxon>
        <taxon>Mycenaceae</taxon>
        <taxon>Mycena</taxon>
    </lineage>
</organism>
<gene>
    <name evidence="2" type="ORF">B0H17DRAFT_1339066</name>
</gene>
<sequence length="199" mass="22714">MPSGNEDAEQINGGVDPLAATDKGLGETKVRVSGDPTSVRWWPKEERALQEECTPYVDQSSNERQAEMRRGRLRATARHRSANFEVCALLERKKKADQWRCRYLARPKFGITSLVRRLARSQEFAPYLDRPSTLARLPWRPPFENRSDVKLRVNNQTAPGLKYNSGISNFPLVQLYWVLQIATDLINHPSQQAALQLVN</sequence>
<dbReference type="AlphaFoldDB" id="A0AAD7CD59"/>
<proteinExistence type="predicted"/>
<comment type="caution">
    <text evidence="2">The sequence shown here is derived from an EMBL/GenBank/DDBJ whole genome shotgun (WGS) entry which is preliminary data.</text>
</comment>
<accession>A0AAD7CD59</accession>
<name>A0AAD7CD59_MYCRO</name>
<evidence type="ECO:0000313" key="2">
    <source>
        <dbReference type="EMBL" id="KAJ7645322.1"/>
    </source>
</evidence>
<keyword evidence="3" id="KW-1185">Reference proteome</keyword>
<reference evidence="2" key="1">
    <citation type="submission" date="2023-03" db="EMBL/GenBank/DDBJ databases">
        <title>Massive genome expansion in bonnet fungi (Mycena s.s.) driven by repeated elements and novel gene families across ecological guilds.</title>
        <authorList>
            <consortium name="Lawrence Berkeley National Laboratory"/>
            <person name="Harder C.B."/>
            <person name="Miyauchi S."/>
            <person name="Viragh M."/>
            <person name="Kuo A."/>
            <person name="Thoen E."/>
            <person name="Andreopoulos B."/>
            <person name="Lu D."/>
            <person name="Skrede I."/>
            <person name="Drula E."/>
            <person name="Henrissat B."/>
            <person name="Morin E."/>
            <person name="Kohler A."/>
            <person name="Barry K."/>
            <person name="LaButti K."/>
            <person name="Morin E."/>
            <person name="Salamov A."/>
            <person name="Lipzen A."/>
            <person name="Mereny Z."/>
            <person name="Hegedus B."/>
            <person name="Baldrian P."/>
            <person name="Stursova M."/>
            <person name="Weitz H."/>
            <person name="Taylor A."/>
            <person name="Grigoriev I.V."/>
            <person name="Nagy L.G."/>
            <person name="Martin F."/>
            <person name="Kauserud H."/>
        </authorList>
    </citation>
    <scope>NUCLEOTIDE SEQUENCE</scope>
    <source>
        <strain evidence="2">CBHHK067</strain>
    </source>
</reference>
<dbReference type="EMBL" id="JARKIE010000401">
    <property type="protein sequence ID" value="KAJ7645322.1"/>
    <property type="molecule type" value="Genomic_DNA"/>
</dbReference>
<dbReference type="Proteomes" id="UP001221757">
    <property type="component" value="Unassembled WGS sequence"/>
</dbReference>
<protein>
    <submittedName>
        <fullName evidence="2">Uncharacterized protein</fullName>
    </submittedName>
</protein>
<feature type="region of interest" description="Disordered" evidence="1">
    <location>
        <begin position="1"/>
        <end position="36"/>
    </location>
</feature>
<evidence type="ECO:0000313" key="3">
    <source>
        <dbReference type="Proteomes" id="UP001221757"/>
    </source>
</evidence>